<evidence type="ECO:0000313" key="2">
    <source>
        <dbReference type="Proteomes" id="UP000218288"/>
    </source>
</evidence>
<reference evidence="1 2" key="1">
    <citation type="journal article" date="2016" name="Genome Announc.">
        <title>Complete Genome Sequence of Methylobacterium populi P-1M, Isolated from Pink-Pigmented Household Biofilm.</title>
        <authorList>
            <person name="Morohoshi T."/>
            <person name="Ikeda T."/>
        </authorList>
    </citation>
    <scope>NUCLEOTIDE SEQUENCE [LARGE SCALE GENOMIC DNA]</scope>
    <source>
        <strain evidence="1 2">P-1M</strain>
    </source>
</reference>
<accession>A0A169RBS4</accession>
<organism evidence="1 2">
    <name type="scientific">Methylorubrum populi</name>
    <dbReference type="NCBI Taxonomy" id="223967"/>
    <lineage>
        <taxon>Bacteria</taxon>
        <taxon>Pseudomonadati</taxon>
        <taxon>Pseudomonadota</taxon>
        <taxon>Alphaproteobacteria</taxon>
        <taxon>Hyphomicrobiales</taxon>
        <taxon>Methylobacteriaceae</taxon>
        <taxon>Methylorubrum</taxon>
    </lineage>
</organism>
<dbReference type="Proteomes" id="UP000218288">
    <property type="component" value="Chromosome"/>
</dbReference>
<name>A0A169RBS4_9HYPH</name>
<proteinExistence type="predicted"/>
<dbReference type="EMBL" id="AP014809">
    <property type="protein sequence ID" value="BAU92608.1"/>
    <property type="molecule type" value="Genomic_DNA"/>
</dbReference>
<gene>
    <name evidence="1" type="ORF">MPPM_4003</name>
</gene>
<evidence type="ECO:0000313" key="1">
    <source>
        <dbReference type="EMBL" id="BAU92608.1"/>
    </source>
</evidence>
<sequence length="64" mass="7384">MPRKQYQLWQRERGSLQQYKGQINGVNAVRLYAALRPLLLPHLTLAGGAGRSIRRRTLRAAARW</sequence>
<dbReference type="AlphaFoldDB" id="A0A169RBS4"/>
<protein>
    <submittedName>
        <fullName evidence="1">Uncharacterized protein</fullName>
    </submittedName>
</protein>